<dbReference type="Pfam" id="PF13041">
    <property type="entry name" value="PPR_2"/>
    <property type="match status" value="3"/>
</dbReference>
<dbReference type="EMBL" id="GL377619">
    <property type="protein sequence ID" value="EFJ16340.1"/>
    <property type="molecule type" value="Genomic_DNA"/>
</dbReference>
<feature type="repeat" description="PPR" evidence="2">
    <location>
        <begin position="21"/>
        <end position="55"/>
    </location>
</feature>
<dbReference type="AlphaFoldDB" id="D8SH91"/>
<dbReference type="InterPro" id="IPR002885">
    <property type="entry name" value="PPR_rpt"/>
</dbReference>
<dbReference type="PROSITE" id="PS51375">
    <property type="entry name" value="PPR"/>
    <property type="match status" value="4"/>
</dbReference>
<protein>
    <recommendedName>
        <fullName evidence="5">Pentacotripeptide-repeat region of PRORP domain-containing protein</fullName>
    </recommendedName>
</protein>
<proteinExistence type="predicted"/>
<dbReference type="PANTHER" id="PTHR47926">
    <property type="entry name" value="PENTATRICOPEPTIDE REPEAT-CONTAINING PROTEIN"/>
    <property type="match status" value="1"/>
</dbReference>
<feature type="repeat" description="PPR" evidence="2">
    <location>
        <begin position="334"/>
        <end position="368"/>
    </location>
</feature>
<dbReference type="GO" id="GO:0009451">
    <property type="term" value="P:RNA modification"/>
    <property type="evidence" value="ECO:0000318"/>
    <property type="project" value="GO_Central"/>
</dbReference>
<dbReference type="GO" id="GO:0003723">
    <property type="term" value="F:RNA binding"/>
    <property type="evidence" value="ECO:0007669"/>
    <property type="project" value="InterPro"/>
</dbReference>
<accession>D8SH91</accession>
<dbReference type="Pfam" id="PF01535">
    <property type="entry name" value="PPR"/>
    <property type="match status" value="4"/>
</dbReference>
<dbReference type="GO" id="GO:0048731">
    <property type="term" value="P:system development"/>
    <property type="evidence" value="ECO:0007669"/>
    <property type="project" value="UniProtKB-ARBA"/>
</dbReference>
<evidence type="ECO:0000256" key="1">
    <source>
        <dbReference type="ARBA" id="ARBA00022737"/>
    </source>
</evidence>
<dbReference type="Gramene" id="EFJ16340">
    <property type="protein sequence ID" value="EFJ16340"/>
    <property type="gene ID" value="SELMODRAFT_116482"/>
</dbReference>
<dbReference type="NCBIfam" id="TIGR00756">
    <property type="entry name" value="PPR"/>
    <property type="match status" value="3"/>
</dbReference>
<keyword evidence="4" id="KW-1185">Reference proteome</keyword>
<dbReference type="InParanoid" id="D8SH91"/>
<dbReference type="InterPro" id="IPR011990">
    <property type="entry name" value="TPR-like_helical_dom_sf"/>
</dbReference>
<feature type="repeat" description="PPR" evidence="2">
    <location>
        <begin position="122"/>
        <end position="156"/>
    </location>
</feature>
<name>D8SH91_SELML</name>
<dbReference type="HOGENOM" id="CLU_002706_0_1_1"/>
<dbReference type="FunFam" id="1.25.40.10:FF:000158">
    <property type="entry name" value="pentatricopeptide repeat-containing protein At2g33680"/>
    <property type="match status" value="1"/>
</dbReference>
<dbReference type="Proteomes" id="UP000001514">
    <property type="component" value="Unassembled WGS sequence"/>
</dbReference>
<dbReference type="PANTHER" id="PTHR47926:SF533">
    <property type="entry name" value="DYW DOMAIN-CONTAINING PROTEIN"/>
    <property type="match status" value="1"/>
</dbReference>
<dbReference type="InterPro" id="IPR046960">
    <property type="entry name" value="PPR_At4g14850-like_plant"/>
</dbReference>
<feature type="repeat" description="PPR" evidence="2">
    <location>
        <begin position="227"/>
        <end position="262"/>
    </location>
</feature>
<evidence type="ECO:0000313" key="3">
    <source>
        <dbReference type="EMBL" id="EFJ16340.1"/>
    </source>
</evidence>
<sequence length="488" mass="53112">MHGRCGDVEAAREAYESYAKDELGCTSMFAAYVQNHKFGRALGLFRRMQLEGIKPNKVTFLSALDACSNTGDASQAKTVHGCVVDAGYETDHEIGNARISMYGKCGSLEQARKLFDMKTYKDVLTWTGMAGAYARNKEETQGLKLFKEMQLNGIKPNKVAFVVALDACANSGSSFVLSQGRRLHEQVSESGLERDTAVGNCLINMYVSCGSLKDARTQLEKMENQKNLTSWNTMVCGLARSSGHEEQALDLISLMDLEGVAPDVITFSSALEACASTAALARGQMIHARIVESGDALDLHTNLVLGTCLVNLYGKCGSPGRARQVFEEIRSSGDTVLWNAMIGAYTRHGRVGEAVELFQALVVEGVAPDKVTFVSILAGFCHGCHQQEEAAAAEHFLLMNEFMVKPGAEHFTCLIDLLARKGRLLEAEELLKAMPFQPQGINLVSLLAACKRYQEVERAESTAEFIMKLDPTQAPAYVLLSDVYAAAA</sequence>
<reference evidence="3 4" key="1">
    <citation type="journal article" date="2011" name="Science">
        <title>The Selaginella genome identifies genetic changes associated with the evolution of vascular plants.</title>
        <authorList>
            <person name="Banks J.A."/>
            <person name="Nishiyama T."/>
            <person name="Hasebe M."/>
            <person name="Bowman J.L."/>
            <person name="Gribskov M."/>
            <person name="dePamphilis C."/>
            <person name="Albert V.A."/>
            <person name="Aono N."/>
            <person name="Aoyama T."/>
            <person name="Ambrose B.A."/>
            <person name="Ashton N.W."/>
            <person name="Axtell M.J."/>
            <person name="Barker E."/>
            <person name="Barker M.S."/>
            <person name="Bennetzen J.L."/>
            <person name="Bonawitz N.D."/>
            <person name="Chapple C."/>
            <person name="Cheng C."/>
            <person name="Correa L.G."/>
            <person name="Dacre M."/>
            <person name="DeBarry J."/>
            <person name="Dreyer I."/>
            <person name="Elias M."/>
            <person name="Engstrom E.M."/>
            <person name="Estelle M."/>
            <person name="Feng L."/>
            <person name="Finet C."/>
            <person name="Floyd S.K."/>
            <person name="Frommer W.B."/>
            <person name="Fujita T."/>
            <person name="Gramzow L."/>
            <person name="Gutensohn M."/>
            <person name="Harholt J."/>
            <person name="Hattori M."/>
            <person name="Heyl A."/>
            <person name="Hirai T."/>
            <person name="Hiwatashi Y."/>
            <person name="Ishikawa M."/>
            <person name="Iwata M."/>
            <person name="Karol K.G."/>
            <person name="Koehler B."/>
            <person name="Kolukisaoglu U."/>
            <person name="Kubo M."/>
            <person name="Kurata T."/>
            <person name="Lalonde S."/>
            <person name="Li K."/>
            <person name="Li Y."/>
            <person name="Litt A."/>
            <person name="Lyons E."/>
            <person name="Manning G."/>
            <person name="Maruyama T."/>
            <person name="Michael T.P."/>
            <person name="Mikami K."/>
            <person name="Miyazaki S."/>
            <person name="Morinaga S."/>
            <person name="Murata T."/>
            <person name="Mueller-Roeber B."/>
            <person name="Nelson D.R."/>
            <person name="Obara M."/>
            <person name="Oguri Y."/>
            <person name="Olmstead R.G."/>
            <person name="Onodera N."/>
            <person name="Petersen B.L."/>
            <person name="Pils B."/>
            <person name="Prigge M."/>
            <person name="Rensing S.A."/>
            <person name="Riano-Pachon D.M."/>
            <person name="Roberts A.W."/>
            <person name="Sato Y."/>
            <person name="Scheller H.V."/>
            <person name="Schulz B."/>
            <person name="Schulz C."/>
            <person name="Shakirov E.V."/>
            <person name="Shibagaki N."/>
            <person name="Shinohara N."/>
            <person name="Shippen D.E."/>
            <person name="Soerensen I."/>
            <person name="Sotooka R."/>
            <person name="Sugimoto N."/>
            <person name="Sugita M."/>
            <person name="Sumikawa N."/>
            <person name="Tanurdzic M."/>
            <person name="Theissen G."/>
            <person name="Ulvskov P."/>
            <person name="Wakazuki S."/>
            <person name="Weng J.K."/>
            <person name="Willats W.W."/>
            <person name="Wipf D."/>
            <person name="Wolf P.G."/>
            <person name="Yang L."/>
            <person name="Zimmer A.D."/>
            <person name="Zhu Q."/>
            <person name="Mitros T."/>
            <person name="Hellsten U."/>
            <person name="Loque D."/>
            <person name="Otillar R."/>
            <person name="Salamov A."/>
            <person name="Schmutz J."/>
            <person name="Shapiro H."/>
            <person name="Lindquist E."/>
            <person name="Lucas S."/>
            <person name="Rokhsar D."/>
            <person name="Grigoriev I.V."/>
        </authorList>
    </citation>
    <scope>NUCLEOTIDE SEQUENCE [LARGE SCALE GENOMIC DNA]</scope>
</reference>
<gene>
    <name evidence="3" type="ORF">SELMODRAFT_116482</name>
</gene>
<dbReference type="Pfam" id="PF13812">
    <property type="entry name" value="PPR_3"/>
    <property type="match status" value="1"/>
</dbReference>
<evidence type="ECO:0000313" key="4">
    <source>
        <dbReference type="Proteomes" id="UP000001514"/>
    </source>
</evidence>
<organism evidence="4">
    <name type="scientific">Selaginella moellendorffii</name>
    <name type="common">Spikemoss</name>
    <dbReference type="NCBI Taxonomy" id="88036"/>
    <lineage>
        <taxon>Eukaryota</taxon>
        <taxon>Viridiplantae</taxon>
        <taxon>Streptophyta</taxon>
        <taxon>Embryophyta</taxon>
        <taxon>Tracheophyta</taxon>
        <taxon>Lycopodiopsida</taxon>
        <taxon>Selaginellales</taxon>
        <taxon>Selaginellaceae</taxon>
        <taxon>Selaginella</taxon>
    </lineage>
</organism>
<dbReference type="Gene3D" id="1.25.40.10">
    <property type="entry name" value="Tetratricopeptide repeat domain"/>
    <property type="match status" value="5"/>
</dbReference>
<dbReference type="eggNOG" id="KOG4197">
    <property type="taxonomic scope" value="Eukaryota"/>
</dbReference>
<keyword evidence="1" id="KW-0677">Repeat</keyword>
<evidence type="ECO:0008006" key="5">
    <source>
        <dbReference type="Google" id="ProtNLM"/>
    </source>
</evidence>
<evidence type="ECO:0000256" key="2">
    <source>
        <dbReference type="PROSITE-ProRule" id="PRU00708"/>
    </source>
</evidence>
<dbReference type="FunFam" id="1.25.40.10:FF:000381">
    <property type="entry name" value="Pentatricopeptide repeat-containing protein"/>
    <property type="match status" value="1"/>
</dbReference>
<dbReference type="KEGG" id="smo:SELMODRAFT_116482"/>